<feature type="active site" evidence="1">
    <location>
        <position position="141"/>
    </location>
</feature>
<dbReference type="EMBL" id="DYUE01000052">
    <property type="protein sequence ID" value="HJG90449.1"/>
    <property type="molecule type" value="Genomic_DNA"/>
</dbReference>
<keyword evidence="1" id="KW-0788">Thiol protease</keyword>
<accession>A0A921MTT6</accession>
<name>A0A921MTT6_9MICO</name>
<evidence type="ECO:0000256" key="2">
    <source>
        <dbReference type="SAM" id="MobiDB-lite"/>
    </source>
</evidence>
<comment type="caution">
    <text evidence="4">The sequence shown here is derived from an EMBL/GenBank/DDBJ whole genome shotgun (WGS) entry which is preliminary data.</text>
</comment>
<dbReference type="Proteomes" id="UP000742460">
    <property type="component" value="Unassembled WGS sequence"/>
</dbReference>
<organism evidence="4 5">
    <name type="scientific">Brachybacterium massiliense</name>
    <dbReference type="NCBI Taxonomy" id="1755098"/>
    <lineage>
        <taxon>Bacteria</taxon>
        <taxon>Bacillati</taxon>
        <taxon>Actinomycetota</taxon>
        <taxon>Actinomycetes</taxon>
        <taxon>Micrococcales</taxon>
        <taxon>Dermabacteraceae</taxon>
        <taxon>Brachybacterium</taxon>
    </lineage>
</organism>
<dbReference type="GO" id="GO:0006508">
    <property type="term" value="P:proteolysis"/>
    <property type="evidence" value="ECO:0007669"/>
    <property type="project" value="UniProtKB-KW"/>
</dbReference>
<evidence type="ECO:0000313" key="4">
    <source>
        <dbReference type="EMBL" id="HJG90449.1"/>
    </source>
</evidence>
<dbReference type="InterPro" id="IPR001300">
    <property type="entry name" value="Peptidase_C2_calpain_cat"/>
</dbReference>
<reference evidence="4" key="2">
    <citation type="submission" date="2021-09" db="EMBL/GenBank/DDBJ databases">
        <authorList>
            <person name="Gilroy R."/>
        </authorList>
    </citation>
    <scope>NUCLEOTIDE SEQUENCE</scope>
    <source>
        <strain evidence="4">ChiGjej5B5-22894</strain>
    </source>
</reference>
<protein>
    <recommendedName>
        <fullName evidence="3">Calpain catalytic domain-containing protein</fullName>
    </recommendedName>
</protein>
<feature type="compositionally biased region" description="Acidic residues" evidence="2">
    <location>
        <begin position="110"/>
        <end position="126"/>
    </location>
</feature>
<keyword evidence="1" id="KW-0378">Hydrolase</keyword>
<keyword evidence="1" id="KW-0645">Protease</keyword>
<dbReference type="GO" id="GO:0004198">
    <property type="term" value="F:calcium-dependent cysteine-type endopeptidase activity"/>
    <property type="evidence" value="ECO:0007669"/>
    <property type="project" value="InterPro"/>
</dbReference>
<sequence length="347" mass="37260">MTMLGADTQMLRAQAELMRAGAVTLRGNISGLGSAVRSVAWAGPDAETFRAEAESAFSSVQRLLDDVDRRSRELDEHAEEQDLASSVDGVGGGGAETGGDEVGKVKDPGDAEGTEPADEEIPEDDESIHPDSSAQGGIGDCYLLSSLQSLAQHDPDFLREHVNEVEPGVYEVTMYDENGDPIVYRVESVQEGGVRDADGDQSVYSLYERAYAMHLDARGEDINGGFPEDAMQTITGQNADAYDSLKLEELAEQLDRGNLVNADTGGIDDPSHDQIVGNHAYTVTSVDPEAGTVTVTNPWGPGNPDAPKNVTMTYEEYQETFGRTTVGRTEEQGVFERIGFGDGIGWF</sequence>
<evidence type="ECO:0000259" key="3">
    <source>
        <dbReference type="PROSITE" id="PS50203"/>
    </source>
</evidence>
<dbReference type="SUPFAM" id="SSF54001">
    <property type="entry name" value="Cysteine proteinases"/>
    <property type="match status" value="1"/>
</dbReference>
<proteinExistence type="predicted"/>
<feature type="active site" evidence="1">
    <location>
        <position position="279"/>
    </location>
</feature>
<dbReference type="PROSITE" id="PS50203">
    <property type="entry name" value="CALPAIN_CAT"/>
    <property type="match status" value="1"/>
</dbReference>
<reference evidence="4" key="1">
    <citation type="journal article" date="2021" name="PeerJ">
        <title>Extensive microbial diversity within the chicken gut microbiome revealed by metagenomics and culture.</title>
        <authorList>
            <person name="Gilroy R."/>
            <person name="Ravi A."/>
            <person name="Getino M."/>
            <person name="Pursley I."/>
            <person name="Horton D.L."/>
            <person name="Alikhan N.F."/>
            <person name="Baker D."/>
            <person name="Gharbi K."/>
            <person name="Hall N."/>
            <person name="Watson M."/>
            <person name="Adriaenssens E.M."/>
            <person name="Foster-Nyarko E."/>
            <person name="Jarju S."/>
            <person name="Secka A."/>
            <person name="Antonio M."/>
            <person name="Oren A."/>
            <person name="Chaudhuri R.R."/>
            <person name="La Ragione R."/>
            <person name="Hildebrand F."/>
            <person name="Pallen M.J."/>
        </authorList>
    </citation>
    <scope>NUCLEOTIDE SEQUENCE</scope>
    <source>
        <strain evidence="4">ChiGjej5B5-22894</strain>
    </source>
</reference>
<dbReference type="Pfam" id="PF00648">
    <property type="entry name" value="Peptidase_C2"/>
    <property type="match status" value="1"/>
</dbReference>
<evidence type="ECO:0000256" key="1">
    <source>
        <dbReference type="PROSITE-ProRule" id="PRU00239"/>
    </source>
</evidence>
<dbReference type="InterPro" id="IPR038765">
    <property type="entry name" value="Papain-like_cys_pep_sf"/>
</dbReference>
<feature type="domain" description="Calpain catalytic" evidence="3">
    <location>
        <begin position="135"/>
        <end position="347"/>
    </location>
</feature>
<dbReference type="AlphaFoldDB" id="A0A921MTT6"/>
<gene>
    <name evidence="4" type="ORF">K8V81_01860</name>
</gene>
<feature type="region of interest" description="Disordered" evidence="2">
    <location>
        <begin position="72"/>
        <end position="136"/>
    </location>
</feature>
<evidence type="ECO:0000313" key="5">
    <source>
        <dbReference type="Proteomes" id="UP000742460"/>
    </source>
</evidence>
<feature type="active site" evidence="1">
    <location>
        <position position="297"/>
    </location>
</feature>